<comment type="pathway">
    <text evidence="4">Phospholipid metabolism.</text>
</comment>
<evidence type="ECO:0000256" key="3">
    <source>
        <dbReference type="ARBA" id="ARBA00022679"/>
    </source>
</evidence>
<accession>A0A0L6Z7S3</accession>
<evidence type="ECO:0000256" key="1">
    <source>
        <dbReference type="ARBA" id="ARBA00005189"/>
    </source>
</evidence>
<dbReference type="InterPro" id="IPR029063">
    <property type="entry name" value="SAM-dependent_MTases_sf"/>
</dbReference>
<dbReference type="Pfam" id="PF01209">
    <property type="entry name" value="Ubie_methyltran"/>
    <property type="match status" value="1"/>
</dbReference>
<sequence length="274" mass="31281">MSDKKSEIMNVWDKVASNFGKVGPKYWNYFGKRLVELSSIKQGAKVLDIGMGRGASLFPAVNMVGLDGYVIGIDSSEAIVTETHKDILSRNILNAEVKCMNAVKLNFDNNYFDNVICGFGFGYLLLSESKLNDIRRILKNNGQVAFSIWGQQEDQKWLTEIINKYLQIENKNNEENPEIPKLDTVDDVTKILNDAGFHNIKVHEENSVVVYKEKEEWWQEMCSNAVRSIFDQIEALGSRTFIEFKNEVFNGLQKYYKEAGICFNMPVIYALGEK</sequence>
<evidence type="ECO:0000313" key="6">
    <source>
        <dbReference type="Proteomes" id="UP000037043"/>
    </source>
</evidence>
<evidence type="ECO:0000313" key="5">
    <source>
        <dbReference type="EMBL" id="KOA18843.1"/>
    </source>
</evidence>
<dbReference type="Gene3D" id="3.40.50.150">
    <property type="entry name" value="Vaccinia Virus protein VP39"/>
    <property type="match status" value="1"/>
</dbReference>
<reference evidence="6" key="1">
    <citation type="submission" date="2015-08" db="EMBL/GenBank/DDBJ databases">
        <title>Genome sequence of the strict anaerobe Clostridium homopropionicum LuHBu1 (DSM 5847T).</title>
        <authorList>
            <person name="Poehlein A."/>
            <person name="Beck M."/>
            <person name="Schiel-Bengelsdorf B."/>
            <person name="Bengelsdorf F.R."/>
            <person name="Daniel R."/>
            <person name="Duerre P."/>
        </authorList>
    </citation>
    <scope>NUCLEOTIDE SEQUENCE [LARGE SCALE GENOMIC DNA]</scope>
    <source>
        <strain evidence="6">DSM 5847</strain>
    </source>
</reference>
<dbReference type="GO" id="GO:0008168">
    <property type="term" value="F:methyltransferase activity"/>
    <property type="evidence" value="ECO:0007669"/>
    <property type="project" value="UniProtKB-KW"/>
</dbReference>
<gene>
    <name evidence="5" type="primary">dnrC_2</name>
    <name evidence="5" type="ORF">CLHOM_27820</name>
</gene>
<proteinExistence type="predicted"/>
<comment type="pathway">
    <text evidence="1">Lipid metabolism.</text>
</comment>
<dbReference type="CDD" id="cd02440">
    <property type="entry name" value="AdoMet_MTases"/>
    <property type="match status" value="1"/>
</dbReference>
<dbReference type="SUPFAM" id="SSF53335">
    <property type="entry name" value="S-adenosyl-L-methionine-dependent methyltransferases"/>
    <property type="match status" value="1"/>
</dbReference>
<dbReference type="PANTHER" id="PTHR44307">
    <property type="entry name" value="PHOSPHOETHANOLAMINE METHYLTRANSFERASE"/>
    <property type="match status" value="1"/>
</dbReference>
<comment type="caution">
    <text evidence="5">The sequence shown here is derived from an EMBL/GenBank/DDBJ whole genome shotgun (WGS) entry which is preliminary data.</text>
</comment>
<dbReference type="EC" id="2.1.1.288" evidence="5"/>
<dbReference type="RefSeq" id="WP_052222267.1">
    <property type="nucleotide sequence ID" value="NZ_LHUR01000032.1"/>
</dbReference>
<dbReference type="STRING" id="36844.SAMN04488501_12230"/>
<dbReference type="Proteomes" id="UP000037043">
    <property type="component" value="Unassembled WGS sequence"/>
</dbReference>
<dbReference type="PANTHER" id="PTHR44307:SF2">
    <property type="entry name" value="PHOSPHOETHANOLAMINE METHYLTRANSFERASE ISOFORM X1"/>
    <property type="match status" value="1"/>
</dbReference>
<evidence type="ECO:0000256" key="4">
    <source>
        <dbReference type="ARBA" id="ARBA00025707"/>
    </source>
</evidence>
<dbReference type="EMBL" id="LHUR01000032">
    <property type="protein sequence ID" value="KOA18843.1"/>
    <property type="molecule type" value="Genomic_DNA"/>
</dbReference>
<keyword evidence="6" id="KW-1185">Reference proteome</keyword>
<dbReference type="GO" id="GO:0032259">
    <property type="term" value="P:methylation"/>
    <property type="evidence" value="ECO:0007669"/>
    <property type="project" value="UniProtKB-KW"/>
</dbReference>
<name>A0A0L6Z7S3_9CLOT</name>
<organism evidence="5 6">
    <name type="scientific">Clostridium homopropionicum DSM 5847</name>
    <dbReference type="NCBI Taxonomy" id="1121318"/>
    <lineage>
        <taxon>Bacteria</taxon>
        <taxon>Bacillati</taxon>
        <taxon>Bacillota</taxon>
        <taxon>Clostridia</taxon>
        <taxon>Eubacteriales</taxon>
        <taxon>Clostridiaceae</taxon>
        <taxon>Clostridium</taxon>
    </lineage>
</organism>
<dbReference type="AlphaFoldDB" id="A0A0L6Z7S3"/>
<evidence type="ECO:0000256" key="2">
    <source>
        <dbReference type="ARBA" id="ARBA00022603"/>
    </source>
</evidence>
<keyword evidence="2 5" id="KW-0489">Methyltransferase</keyword>
<keyword evidence="3 5" id="KW-0808">Transferase</keyword>
<protein>
    <submittedName>
        <fullName evidence="5">Aklanonic acid methyltransferase DnrC</fullName>
        <ecNumber evidence="5">2.1.1.288</ecNumber>
    </submittedName>
</protein>
<dbReference type="PATRIC" id="fig|1121318.3.peg.2795"/>